<dbReference type="Proteomes" id="UP000199286">
    <property type="component" value="Unassembled WGS sequence"/>
</dbReference>
<reference evidence="1 2" key="1">
    <citation type="submission" date="2016-10" db="EMBL/GenBank/DDBJ databases">
        <authorList>
            <person name="de Groot N.N."/>
        </authorList>
    </citation>
    <scope>NUCLEOTIDE SEQUENCE [LARGE SCALE GENOMIC DNA]</scope>
    <source>
        <strain evidence="1 2">DSM 26880</strain>
    </source>
</reference>
<gene>
    <name evidence="1" type="ORF">SAMN05444340_105204</name>
</gene>
<name>A0A1H3IRQ8_9RHOB</name>
<organism evidence="1 2">
    <name type="scientific">Citreimonas salinaria</name>
    <dbReference type="NCBI Taxonomy" id="321339"/>
    <lineage>
        <taxon>Bacteria</taxon>
        <taxon>Pseudomonadati</taxon>
        <taxon>Pseudomonadota</taxon>
        <taxon>Alphaproteobacteria</taxon>
        <taxon>Rhodobacterales</taxon>
        <taxon>Roseobacteraceae</taxon>
        <taxon>Citreimonas</taxon>
    </lineage>
</organism>
<keyword evidence="2" id="KW-1185">Reference proteome</keyword>
<dbReference type="AlphaFoldDB" id="A0A1H3IRQ8"/>
<evidence type="ECO:0000313" key="2">
    <source>
        <dbReference type="Proteomes" id="UP000199286"/>
    </source>
</evidence>
<sequence length="112" mass="12293">MSLSGSWDEFVDAVREGLKRLAENTVQEAFDQAEADAMVFLQGSEQSLRRWGDALAQGKITKDDFEYLVGGQKDLAKMHALKAIGVTQARLERFRTGLISLVVSSAFDAIGL</sequence>
<evidence type="ECO:0000313" key="1">
    <source>
        <dbReference type="EMBL" id="SDY29818.1"/>
    </source>
</evidence>
<proteinExistence type="predicted"/>
<accession>A0A1H3IRQ8</accession>
<protein>
    <submittedName>
        <fullName evidence="1">Uncharacterized protein</fullName>
    </submittedName>
</protein>
<dbReference type="OrthoDB" id="7864106at2"/>
<dbReference type="RefSeq" id="WP_143042229.1">
    <property type="nucleotide sequence ID" value="NZ_FNPF01000005.1"/>
</dbReference>
<dbReference type="EMBL" id="FNPF01000005">
    <property type="protein sequence ID" value="SDY29818.1"/>
    <property type="molecule type" value="Genomic_DNA"/>
</dbReference>